<evidence type="ECO:0000259" key="3">
    <source>
        <dbReference type="Pfam" id="PF13579"/>
    </source>
</evidence>
<evidence type="ECO:0000256" key="1">
    <source>
        <dbReference type="ARBA" id="ARBA00022676"/>
    </source>
</evidence>
<sequence>MNVDNTSRHLVVVVNNDVTGDSRVLKTAISAARTGWQVTLLGRSSGRRREESRLGPIRVIRVPLLRTLHDRYEATRRARWATEALPSRLSAVLETADAAAARLPRGRTHATRVLVSARRHANVPPPDLRRPVLPEVSVDEIEWRRDWPVLTDWWLSFGPELVRLAPDVIHANDVQMLMVVARAASDLRLAGHTVSWLYDAHELVAEVNWGGPEVSAAYRQLEREYIGRADAVVTVSQSIAERMRDEYALDRVPEVVANAPVAQAPHSEHSIRSVCGLSSGTPLMVYSGYISPERGVDVAIDSLPHLHGVHLAIVANKVNPTLAALLERAERLGVHDRVHIAPYVSPFAVPTYLSSADLGLTPHHPDPNHQSSLPTKFAEYLHARLPIVASRMRTTAEFIERTGVGAVFDPSDPVDFARAATEVLENADAMRGAISEGLLDELSWERQARVLEATYERISGISPETPAEVMGWDAEEVVLPSAR</sequence>
<accession>A0A0A0JW65</accession>
<gene>
    <name evidence="4" type="ORF">N801_10635</name>
</gene>
<evidence type="ECO:0000313" key="5">
    <source>
        <dbReference type="Proteomes" id="UP000030013"/>
    </source>
</evidence>
<dbReference type="PANTHER" id="PTHR12526:SF600">
    <property type="entry name" value="GLYCOSYL TRANSFERASE GROUP 1"/>
    <property type="match status" value="1"/>
</dbReference>
<dbReference type="EMBL" id="AVPL01000028">
    <property type="protein sequence ID" value="KGN40909.1"/>
    <property type="molecule type" value="Genomic_DNA"/>
</dbReference>
<feature type="domain" description="Glycosyltransferase subfamily 4-like N-terminal" evidence="3">
    <location>
        <begin position="106"/>
        <end position="258"/>
    </location>
</feature>
<keyword evidence="5" id="KW-1185">Reference proteome</keyword>
<evidence type="ECO:0000313" key="4">
    <source>
        <dbReference type="EMBL" id="KGN40909.1"/>
    </source>
</evidence>
<dbReference type="OrthoDB" id="3335961at2"/>
<dbReference type="Proteomes" id="UP000030013">
    <property type="component" value="Unassembled WGS sequence"/>
</dbReference>
<keyword evidence="2" id="KW-0808">Transferase</keyword>
<dbReference type="Gene3D" id="3.40.50.2000">
    <property type="entry name" value="Glycogen Phosphorylase B"/>
    <property type="match status" value="2"/>
</dbReference>
<evidence type="ECO:0000256" key="2">
    <source>
        <dbReference type="ARBA" id="ARBA00022679"/>
    </source>
</evidence>
<keyword evidence="1" id="KW-0328">Glycosyltransferase</keyword>
<reference evidence="4 5" key="1">
    <citation type="submission" date="2013-08" db="EMBL/GenBank/DDBJ databases">
        <title>The genome sequence of Knoellia aerolata.</title>
        <authorList>
            <person name="Zhu W."/>
            <person name="Wang G."/>
        </authorList>
    </citation>
    <scope>NUCLEOTIDE SEQUENCE [LARGE SCALE GENOMIC DNA]</scope>
    <source>
        <strain evidence="4 5">DSM 18566</strain>
    </source>
</reference>
<dbReference type="PANTHER" id="PTHR12526">
    <property type="entry name" value="GLYCOSYLTRANSFERASE"/>
    <property type="match status" value="1"/>
</dbReference>
<name>A0A0A0JW65_9MICO</name>
<dbReference type="Pfam" id="PF13579">
    <property type="entry name" value="Glyco_trans_4_4"/>
    <property type="match status" value="1"/>
</dbReference>
<dbReference type="STRING" id="1385519.N801_10635"/>
<dbReference type="eggNOG" id="COG0297">
    <property type="taxonomic scope" value="Bacteria"/>
</dbReference>
<proteinExistence type="predicted"/>
<dbReference type="AlphaFoldDB" id="A0A0A0JW65"/>
<dbReference type="GO" id="GO:0016757">
    <property type="term" value="F:glycosyltransferase activity"/>
    <property type="evidence" value="ECO:0007669"/>
    <property type="project" value="UniProtKB-KW"/>
</dbReference>
<organism evidence="4 5">
    <name type="scientific">Knoellia aerolata DSM 18566</name>
    <dbReference type="NCBI Taxonomy" id="1385519"/>
    <lineage>
        <taxon>Bacteria</taxon>
        <taxon>Bacillati</taxon>
        <taxon>Actinomycetota</taxon>
        <taxon>Actinomycetes</taxon>
        <taxon>Micrococcales</taxon>
        <taxon>Intrasporangiaceae</taxon>
        <taxon>Knoellia</taxon>
    </lineage>
</organism>
<protein>
    <recommendedName>
        <fullName evidence="3">Glycosyltransferase subfamily 4-like N-terminal domain-containing protein</fullName>
    </recommendedName>
</protein>
<dbReference type="Pfam" id="PF13692">
    <property type="entry name" value="Glyco_trans_1_4"/>
    <property type="match status" value="1"/>
</dbReference>
<dbReference type="InterPro" id="IPR028098">
    <property type="entry name" value="Glyco_trans_4-like_N"/>
</dbReference>
<dbReference type="CDD" id="cd03801">
    <property type="entry name" value="GT4_PimA-like"/>
    <property type="match status" value="1"/>
</dbReference>
<dbReference type="SUPFAM" id="SSF53756">
    <property type="entry name" value="UDP-Glycosyltransferase/glycogen phosphorylase"/>
    <property type="match status" value="1"/>
</dbReference>
<comment type="caution">
    <text evidence="4">The sequence shown here is derived from an EMBL/GenBank/DDBJ whole genome shotgun (WGS) entry which is preliminary data.</text>
</comment>